<evidence type="ECO:0000256" key="4">
    <source>
        <dbReference type="PROSITE-ProRule" id="PRU00335"/>
    </source>
</evidence>
<dbReference type="Proteomes" id="UP000030351">
    <property type="component" value="Unassembled WGS sequence"/>
</dbReference>
<feature type="domain" description="HTH tetR-type" evidence="5">
    <location>
        <begin position="1"/>
        <end position="59"/>
    </location>
</feature>
<protein>
    <recommendedName>
        <fullName evidence="5">HTH tetR-type domain-containing protein</fullName>
    </recommendedName>
</protein>
<proteinExistence type="predicted"/>
<dbReference type="SUPFAM" id="SSF46689">
    <property type="entry name" value="Homeodomain-like"/>
    <property type="match status" value="1"/>
</dbReference>
<accession>A0A0A3Z2L5</accession>
<dbReference type="PROSITE" id="PS50977">
    <property type="entry name" value="HTH_TETR_2"/>
    <property type="match status" value="1"/>
</dbReference>
<evidence type="ECO:0000313" key="7">
    <source>
        <dbReference type="Proteomes" id="UP000030351"/>
    </source>
</evidence>
<dbReference type="InterPro" id="IPR001647">
    <property type="entry name" value="HTH_TetR"/>
</dbReference>
<dbReference type="GO" id="GO:0000976">
    <property type="term" value="F:transcription cis-regulatory region binding"/>
    <property type="evidence" value="ECO:0007669"/>
    <property type="project" value="TreeGrafter"/>
</dbReference>
<dbReference type="PANTHER" id="PTHR30055:SF151">
    <property type="entry name" value="TRANSCRIPTIONAL REGULATORY PROTEIN"/>
    <property type="match status" value="1"/>
</dbReference>
<keyword evidence="1" id="KW-0805">Transcription regulation</keyword>
<dbReference type="InterPro" id="IPR009057">
    <property type="entry name" value="Homeodomain-like_sf"/>
</dbReference>
<sequence>MHMRILDTAESLLRRHGLDKLNVVDVARAMNMSHGNVYRHFSSKAALRAAVIHRWLHRVSSQTNAIAIQDQPADERLVEWLKTLAVIKQRKVVEDAELLSAAAKIVQETPEVLDNHAMQLTTQLEYILAAGLADKTLPGVKDPQATVLAILNATTRYHHPDMVVHGGPPAVQMEGLNGVISLIMRGLKG</sequence>
<feature type="DNA-binding region" description="H-T-H motif" evidence="4">
    <location>
        <begin position="22"/>
        <end position="41"/>
    </location>
</feature>
<dbReference type="GO" id="GO:0003700">
    <property type="term" value="F:DNA-binding transcription factor activity"/>
    <property type="evidence" value="ECO:0007669"/>
    <property type="project" value="TreeGrafter"/>
</dbReference>
<dbReference type="STRING" id="371042.NG99_15585"/>
<organism evidence="6 7">
    <name type="scientific">Erwinia typographi</name>
    <dbReference type="NCBI Taxonomy" id="371042"/>
    <lineage>
        <taxon>Bacteria</taxon>
        <taxon>Pseudomonadati</taxon>
        <taxon>Pseudomonadota</taxon>
        <taxon>Gammaproteobacteria</taxon>
        <taxon>Enterobacterales</taxon>
        <taxon>Erwiniaceae</taxon>
        <taxon>Erwinia</taxon>
    </lineage>
</organism>
<evidence type="ECO:0000259" key="5">
    <source>
        <dbReference type="PROSITE" id="PS50977"/>
    </source>
</evidence>
<dbReference type="AlphaFoldDB" id="A0A0A3Z2L5"/>
<dbReference type="PANTHER" id="PTHR30055">
    <property type="entry name" value="HTH-TYPE TRANSCRIPTIONAL REGULATOR RUTR"/>
    <property type="match status" value="1"/>
</dbReference>
<name>A0A0A3Z2L5_9GAMM</name>
<dbReference type="InterPro" id="IPR050109">
    <property type="entry name" value="HTH-type_TetR-like_transc_reg"/>
</dbReference>
<evidence type="ECO:0000256" key="2">
    <source>
        <dbReference type="ARBA" id="ARBA00023125"/>
    </source>
</evidence>
<reference evidence="6 7" key="1">
    <citation type="submission" date="2014-10" db="EMBL/GenBank/DDBJ databases">
        <title>Genome sequence of Erwinia typographi M043b.</title>
        <authorList>
            <person name="Chan K.-G."/>
            <person name="Tan W.-S."/>
        </authorList>
    </citation>
    <scope>NUCLEOTIDE SEQUENCE [LARGE SCALE GENOMIC DNA]</scope>
    <source>
        <strain evidence="6 7">M043b</strain>
    </source>
</reference>
<evidence type="ECO:0000313" key="6">
    <source>
        <dbReference type="EMBL" id="KGT91871.1"/>
    </source>
</evidence>
<dbReference type="Pfam" id="PF17935">
    <property type="entry name" value="TetR_C_27"/>
    <property type="match status" value="1"/>
</dbReference>
<dbReference type="PRINTS" id="PR00455">
    <property type="entry name" value="HTHTETR"/>
</dbReference>
<dbReference type="EMBL" id="JRUQ01000044">
    <property type="protein sequence ID" value="KGT91871.1"/>
    <property type="molecule type" value="Genomic_DNA"/>
</dbReference>
<keyword evidence="7" id="KW-1185">Reference proteome</keyword>
<keyword evidence="2 4" id="KW-0238">DNA-binding</keyword>
<dbReference type="InterPro" id="IPR041478">
    <property type="entry name" value="TetR_C_27"/>
</dbReference>
<keyword evidence="3" id="KW-0804">Transcription</keyword>
<dbReference type="eggNOG" id="COG1309">
    <property type="taxonomic scope" value="Bacteria"/>
</dbReference>
<gene>
    <name evidence="6" type="ORF">NG99_15585</name>
</gene>
<dbReference type="Gene3D" id="1.10.357.10">
    <property type="entry name" value="Tetracycline Repressor, domain 2"/>
    <property type="match status" value="1"/>
</dbReference>
<evidence type="ECO:0000256" key="3">
    <source>
        <dbReference type="ARBA" id="ARBA00023163"/>
    </source>
</evidence>
<comment type="caution">
    <text evidence="6">The sequence shown here is derived from an EMBL/GenBank/DDBJ whole genome shotgun (WGS) entry which is preliminary data.</text>
</comment>
<evidence type="ECO:0000256" key="1">
    <source>
        <dbReference type="ARBA" id="ARBA00023015"/>
    </source>
</evidence>
<dbReference type="Pfam" id="PF00440">
    <property type="entry name" value="TetR_N"/>
    <property type="match status" value="1"/>
</dbReference>